<dbReference type="Pfam" id="PF13392">
    <property type="entry name" value="HNH_3"/>
    <property type="match status" value="1"/>
</dbReference>
<reference evidence="2 3" key="1">
    <citation type="journal article" date="2013" name="Int. J. Syst. Evol. Microbiol.">
        <title>Hoeflea suaedae sp. nov., an endophytic bacterium isolated from the root of the halophyte Suaeda maritima.</title>
        <authorList>
            <person name="Chung E.J."/>
            <person name="Park J.A."/>
            <person name="Pramanik P."/>
            <person name="Bibi F."/>
            <person name="Jeon C.O."/>
            <person name="Chung Y.R."/>
        </authorList>
    </citation>
    <scope>NUCLEOTIDE SEQUENCE [LARGE SCALE GENOMIC DNA]</scope>
    <source>
        <strain evidence="2 3">YC6898</strain>
    </source>
</reference>
<dbReference type="Gene3D" id="3.90.75.20">
    <property type="match status" value="1"/>
</dbReference>
<evidence type="ECO:0000313" key="2">
    <source>
        <dbReference type="EMBL" id="TDH35693.1"/>
    </source>
</evidence>
<dbReference type="InterPro" id="IPR003615">
    <property type="entry name" value="HNH_nuc"/>
</dbReference>
<sequence length="121" mass="13147">MISGKRYPAHRLAWKIMTGRDPGEVVDHIDGDRKNNKFSNLRDANLVGNSHNSALSSRNTSGVKGVSFHKRSGLYQCQIMANGKYTSVGYFKDAQAAEKAANAARLTLHGEFACAGYRGAS</sequence>
<gene>
    <name evidence="2" type="ORF">E2A64_10150</name>
</gene>
<keyword evidence="3" id="KW-1185">Reference proteome</keyword>
<keyword evidence="2" id="KW-0540">Nuclease</keyword>
<proteinExistence type="predicted"/>
<dbReference type="RefSeq" id="WP_133284393.1">
    <property type="nucleotide sequence ID" value="NZ_SMSI01000002.1"/>
</dbReference>
<evidence type="ECO:0000313" key="3">
    <source>
        <dbReference type="Proteomes" id="UP000295131"/>
    </source>
</evidence>
<dbReference type="Proteomes" id="UP000295131">
    <property type="component" value="Unassembled WGS sequence"/>
</dbReference>
<dbReference type="InterPro" id="IPR036955">
    <property type="entry name" value="AP2/ERF_dom_sf"/>
</dbReference>
<dbReference type="SUPFAM" id="SSF54060">
    <property type="entry name" value="His-Me finger endonucleases"/>
    <property type="match status" value="1"/>
</dbReference>
<dbReference type="GO" id="GO:0003677">
    <property type="term" value="F:DNA binding"/>
    <property type="evidence" value="ECO:0007669"/>
    <property type="project" value="InterPro"/>
</dbReference>
<dbReference type="OrthoDB" id="388551at2"/>
<protein>
    <submittedName>
        <fullName evidence="2">HNH endonuclease</fullName>
    </submittedName>
</protein>
<dbReference type="AlphaFoldDB" id="A0A4R5PJ64"/>
<feature type="domain" description="HNH nuclease" evidence="1">
    <location>
        <begin position="7"/>
        <end position="42"/>
    </location>
</feature>
<name>A0A4R5PJ64_9HYPH</name>
<keyword evidence="2" id="KW-0255">Endonuclease</keyword>
<dbReference type="GO" id="GO:0003700">
    <property type="term" value="F:DNA-binding transcription factor activity"/>
    <property type="evidence" value="ECO:0007669"/>
    <property type="project" value="InterPro"/>
</dbReference>
<accession>A0A4R5PJ64</accession>
<evidence type="ECO:0000259" key="1">
    <source>
        <dbReference type="Pfam" id="PF13392"/>
    </source>
</evidence>
<keyword evidence="2" id="KW-0378">Hydrolase</keyword>
<dbReference type="GO" id="GO:0004519">
    <property type="term" value="F:endonuclease activity"/>
    <property type="evidence" value="ECO:0007669"/>
    <property type="project" value="UniProtKB-KW"/>
</dbReference>
<organism evidence="2 3">
    <name type="scientific">Pseudohoeflea suaedae</name>
    <dbReference type="NCBI Taxonomy" id="877384"/>
    <lineage>
        <taxon>Bacteria</taxon>
        <taxon>Pseudomonadati</taxon>
        <taxon>Pseudomonadota</taxon>
        <taxon>Alphaproteobacteria</taxon>
        <taxon>Hyphomicrobiales</taxon>
        <taxon>Rhizobiaceae</taxon>
        <taxon>Pseudohoeflea</taxon>
    </lineage>
</organism>
<dbReference type="Gene3D" id="3.30.730.10">
    <property type="entry name" value="AP2/ERF domain"/>
    <property type="match status" value="1"/>
</dbReference>
<dbReference type="SUPFAM" id="SSF54171">
    <property type="entry name" value="DNA-binding domain"/>
    <property type="match status" value="1"/>
</dbReference>
<comment type="caution">
    <text evidence="2">The sequence shown here is derived from an EMBL/GenBank/DDBJ whole genome shotgun (WGS) entry which is preliminary data.</text>
</comment>
<dbReference type="EMBL" id="SMSI01000002">
    <property type="protein sequence ID" value="TDH35693.1"/>
    <property type="molecule type" value="Genomic_DNA"/>
</dbReference>
<dbReference type="InterPro" id="IPR044925">
    <property type="entry name" value="His-Me_finger_sf"/>
</dbReference>
<dbReference type="InterPro" id="IPR016177">
    <property type="entry name" value="DNA-bd_dom_sf"/>
</dbReference>